<dbReference type="Proteomes" id="UP000017246">
    <property type="component" value="Unassembled WGS sequence"/>
</dbReference>
<sequence length="84" mass="8746">MVRTLENINAALAQALQDMLVPGGDPLQVTSDTIGTVCFARAGMGISACGGTEFSVQIPDGRLPIEDGVIQASCFTASPFEYPI</sequence>
<name>A0A0S4MLL6_ECHMU</name>
<reference evidence="1" key="1">
    <citation type="journal article" date="2013" name="Nature">
        <title>The genomes of four tapeworm species reveal adaptations to parasitism.</title>
        <authorList>
            <person name="Tsai I.J."/>
            <person name="Zarowiecki M."/>
            <person name="Holroyd N."/>
            <person name="Garciarrubio A."/>
            <person name="Sanchez-Flores A."/>
            <person name="Brooks K.L."/>
            <person name="Tracey A."/>
            <person name="Bobes R.J."/>
            <person name="Fragoso G."/>
            <person name="Sciutto E."/>
            <person name="Aslett M."/>
            <person name="Beasley H."/>
            <person name="Bennett H.M."/>
            <person name="Cai J."/>
            <person name="Camicia F."/>
            <person name="Clark R."/>
            <person name="Cucher M."/>
            <person name="De Silva N."/>
            <person name="Day T.A."/>
            <person name="Deplazes P."/>
            <person name="Estrada K."/>
            <person name="Fernandez C."/>
            <person name="Holland P.W."/>
            <person name="Hou J."/>
            <person name="Hu S."/>
            <person name="Huckvale T."/>
            <person name="Hung S.S."/>
            <person name="Kamenetzky L."/>
            <person name="Keane J.A."/>
            <person name="Kiss F."/>
            <person name="Koziol U."/>
            <person name="Lambert O."/>
            <person name="Liu K."/>
            <person name="Luo X."/>
            <person name="Luo Y."/>
            <person name="Macchiaroli N."/>
            <person name="Nichol S."/>
            <person name="Paps J."/>
            <person name="Parkinson J."/>
            <person name="Pouchkina-Stantcheva N."/>
            <person name="Riddiford N."/>
            <person name="Rosenzvit M."/>
            <person name="Salinas G."/>
            <person name="Wasmuth J.D."/>
            <person name="Zamanian M."/>
            <person name="Zheng Y."/>
            <person name="Cai X."/>
            <person name="Soberon X."/>
            <person name="Olson P.D."/>
            <person name="Laclette J.P."/>
            <person name="Brehm K."/>
            <person name="Berriman M."/>
            <person name="Garciarrubio A."/>
            <person name="Bobes R.J."/>
            <person name="Fragoso G."/>
            <person name="Sanchez-Flores A."/>
            <person name="Estrada K."/>
            <person name="Cevallos M.A."/>
            <person name="Morett E."/>
            <person name="Gonzalez V."/>
            <person name="Portillo T."/>
            <person name="Ochoa-Leyva A."/>
            <person name="Jose M.V."/>
            <person name="Sciutto E."/>
            <person name="Landa A."/>
            <person name="Jimenez L."/>
            <person name="Valdes V."/>
            <person name="Carrero J.C."/>
            <person name="Larralde C."/>
            <person name="Morales-Montor J."/>
            <person name="Limon-Lason J."/>
            <person name="Soberon X."/>
            <person name="Laclette J.P."/>
        </authorList>
    </citation>
    <scope>NUCLEOTIDE SEQUENCE [LARGE SCALE GENOMIC DNA]</scope>
</reference>
<accession>A0A0S4MLL6</accession>
<dbReference type="AlphaFoldDB" id="A0A0S4MLL6"/>
<protein>
    <submittedName>
        <fullName evidence="1">Polycystin 1</fullName>
    </submittedName>
</protein>
<dbReference type="EMBL" id="LN902586">
    <property type="protein sequence ID" value="CUT98512.1"/>
    <property type="molecule type" value="Genomic_DNA"/>
</dbReference>
<reference evidence="1" key="2">
    <citation type="submission" date="2015-11" db="EMBL/GenBank/DDBJ databases">
        <authorList>
            <person name="Zhang Y."/>
            <person name="Guo Z."/>
        </authorList>
    </citation>
    <scope>NUCLEOTIDE SEQUENCE</scope>
</reference>
<evidence type="ECO:0000313" key="2">
    <source>
        <dbReference type="Proteomes" id="UP000017246"/>
    </source>
</evidence>
<evidence type="ECO:0000313" key="1">
    <source>
        <dbReference type="EMBL" id="CUT98512.1"/>
    </source>
</evidence>
<proteinExistence type="predicted"/>
<keyword evidence="2" id="KW-1185">Reference proteome</keyword>
<organism evidence="1 2">
    <name type="scientific">Echinococcus multilocularis</name>
    <name type="common">Fox tapeworm</name>
    <dbReference type="NCBI Taxonomy" id="6211"/>
    <lineage>
        <taxon>Eukaryota</taxon>
        <taxon>Metazoa</taxon>
        <taxon>Spiralia</taxon>
        <taxon>Lophotrochozoa</taxon>
        <taxon>Platyhelminthes</taxon>
        <taxon>Cestoda</taxon>
        <taxon>Eucestoda</taxon>
        <taxon>Cyclophyllidea</taxon>
        <taxon>Taeniidae</taxon>
        <taxon>Echinococcus</taxon>
    </lineage>
</organism>